<organism evidence="1 2">
    <name type="scientific">Brassica rapa subsp. trilocularis</name>
    <dbReference type="NCBI Taxonomy" id="1813537"/>
    <lineage>
        <taxon>Eukaryota</taxon>
        <taxon>Viridiplantae</taxon>
        <taxon>Streptophyta</taxon>
        <taxon>Embryophyta</taxon>
        <taxon>Tracheophyta</taxon>
        <taxon>Spermatophyta</taxon>
        <taxon>Magnoliopsida</taxon>
        <taxon>eudicotyledons</taxon>
        <taxon>Gunneridae</taxon>
        <taxon>Pentapetalae</taxon>
        <taxon>rosids</taxon>
        <taxon>malvids</taxon>
        <taxon>Brassicales</taxon>
        <taxon>Brassicaceae</taxon>
        <taxon>Brassiceae</taxon>
        <taxon>Brassica</taxon>
    </lineage>
</organism>
<proteinExistence type="predicted"/>
<evidence type="ECO:0000313" key="2">
    <source>
        <dbReference type="Proteomes" id="UP000823674"/>
    </source>
</evidence>
<gene>
    <name evidence="1" type="primary">A04p023050.1_BraROA</name>
    <name evidence="1" type="ORF">IGI04_015955</name>
</gene>
<dbReference type="Gene3D" id="3.30.200.20">
    <property type="entry name" value="Phosphorylase Kinase, domain 1"/>
    <property type="match status" value="1"/>
</dbReference>
<keyword evidence="2" id="KW-1185">Reference proteome</keyword>
<sequence length="105" mass="12323">FHKTTILLFSFSLSIERRRPYLPSRNPNSSASLTLTRSIEGRKTNLETEPSRKIFPLEELHSATNMFNYDNKLGEGRFGIRRLKVWRNREDIDSATEVEIRKKVL</sequence>
<protein>
    <recommendedName>
        <fullName evidence="3">Protein kinase domain-containing protein</fullName>
    </recommendedName>
</protein>
<evidence type="ECO:0008006" key="3">
    <source>
        <dbReference type="Google" id="ProtNLM"/>
    </source>
</evidence>
<dbReference type="Proteomes" id="UP000823674">
    <property type="component" value="Chromosome A04"/>
</dbReference>
<comment type="caution">
    <text evidence="1">The sequence shown here is derived from an EMBL/GenBank/DDBJ whole genome shotgun (WGS) entry which is preliminary data.</text>
</comment>
<reference evidence="1 2" key="1">
    <citation type="submission" date="2021-03" db="EMBL/GenBank/DDBJ databases">
        <authorList>
            <person name="King G.J."/>
            <person name="Bancroft I."/>
            <person name="Baten A."/>
            <person name="Bloomfield J."/>
            <person name="Borpatragohain P."/>
            <person name="He Z."/>
            <person name="Irish N."/>
            <person name="Irwin J."/>
            <person name="Liu K."/>
            <person name="Mauleon R.P."/>
            <person name="Moore J."/>
            <person name="Morris R."/>
            <person name="Ostergaard L."/>
            <person name="Wang B."/>
            <person name="Wells R."/>
        </authorList>
    </citation>
    <scope>NUCLEOTIDE SEQUENCE [LARGE SCALE GENOMIC DNA]</scope>
    <source>
        <strain evidence="1">R-o-18</strain>
        <tissue evidence="1">Leaf</tissue>
    </source>
</reference>
<evidence type="ECO:0000313" key="1">
    <source>
        <dbReference type="EMBL" id="KAG5401348.1"/>
    </source>
</evidence>
<name>A0ABQ7MRK5_BRACM</name>
<accession>A0ABQ7MRK5</accession>
<feature type="non-terminal residue" evidence="1">
    <location>
        <position position="1"/>
    </location>
</feature>
<dbReference type="EMBL" id="JADBGQ010000004">
    <property type="protein sequence ID" value="KAG5401348.1"/>
    <property type="molecule type" value="Genomic_DNA"/>
</dbReference>